<accession>A0A3E0WHA6</accession>
<comment type="caution">
    <text evidence="1">The sequence shown here is derived from an EMBL/GenBank/DDBJ whole genome shotgun (WGS) entry which is preliminary data.</text>
</comment>
<dbReference type="AlphaFoldDB" id="A0A3E0WHA6"/>
<sequence>MATVRDFSNPLTGESLSLQGPLSEPVRLEPLPPLTIAFTDAAGTAESGFWQIWDGEPRHTVSGRVLGAFGTVTVAAESGRGRSSVSLDGDRFELSLLVQGPAEWRFRVQETGGPGRQAEVVYRFITDNTAPDIEIHGPAERTTTKDYIVLEGRASDARSGLADVRVHSDRYAGQSFQAFIGAGGAFTAELPLQRGMNLLTATAVDRAGNSASAQVQVMREVSAAPRLLILNPPRDTTTRAEQLTVSGVVYSSQASDQLRVSLGDRQQSPDPGPQDGAHVFSFAAVPLQPGTNQIAVAVASPAGNDRQVVSVFRDDSPEREIAPPTLEITSPSATDYSNQERVIVAGNATSTVGVAQVTVNNEVVAVGGRDSTRLSFRHSIELSAEGLEIVVVAEDIDGRSSRRTINLQRDTDAPVIVLERPLAPAPEINTVVESPYRLRGR</sequence>
<keyword evidence="2" id="KW-1185">Reference proteome</keyword>
<organism evidence="1 2">
    <name type="scientific">Alkalilimnicola ehrlichii</name>
    <dbReference type="NCBI Taxonomy" id="351052"/>
    <lineage>
        <taxon>Bacteria</taxon>
        <taxon>Pseudomonadati</taxon>
        <taxon>Pseudomonadota</taxon>
        <taxon>Gammaproteobacteria</taxon>
        <taxon>Chromatiales</taxon>
        <taxon>Ectothiorhodospiraceae</taxon>
        <taxon>Alkalilimnicola</taxon>
    </lineage>
</organism>
<protein>
    <recommendedName>
        <fullName evidence="3">Bacterial Ig-like domain-containing protein</fullName>
    </recommendedName>
</protein>
<name>A0A3E0WHA6_9GAMM</name>
<evidence type="ECO:0000313" key="1">
    <source>
        <dbReference type="EMBL" id="RFA31537.1"/>
    </source>
</evidence>
<proteinExistence type="predicted"/>
<gene>
    <name evidence="1" type="ORF">CAL65_22380</name>
</gene>
<dbReference type="Gene3D" id="2.60.40.10">
    <property type="entry name" value="Immunoglobulins"/>
    <property type="match status" value="3"/>
</dbReference>
<evidence type="ECO:0000313" key="2">
    <source>
        <dbReference type="Proteomes" id="UP000256763"/>
    </source>
</evidence>
<dbReference type="Proteomes" id="UP000256763">
    <property type="component" value="Unassembled WGS sequence"/>
</dbReference>
<dbReference type="InterPro" id="IPR013783">
    <property type="entry name" value="Ig-like_fold"/>
</dbReference>
<evidence type="ECO:0008006" key="3">
    <source>
        <dbReference type="Google" id="ProtNLM"/>
    </source>
</evidence>
<reference evidence="2" key="1">
    <citation type="submission" date="2017-05" db="EMBL/GenBank/DDBJ databases">
        <authorList>
            <person name="Sharma S."/>
            <person name="Sidhu C."/>
            <person name="Pinnaka A.K."/>
        </authorList>
    </citation>
    <scope>NUCLEOTIDE SEQUENCE [LARGE SCALE GENOMIC DNA]</scope>
    <source>
        <strain evidence="2">AK93</strain>
    </source>
</reference>
<dbReference type="EMBL" id="NFZW01000051">
    <property type="protein sequence ID" value="RFA31537.1"/>
    <property type="molecule type" value="Genomic_DNA"/>
</dbReference>